<evidence type="ECO:0000259" key="5">
    <source>
        <dbReference type="PROSITE" id="PS50020"/>
    </source>
</evidence>
<dbReference type="Gramene" id="ONK77878">
    <property type="protein sequence ID" value="ONK77878"/>
    <property type="gene ID" value="A4U43_C02F11750"/>
</dbReference>
<feature type="domain" description="WW" evidence="5">
    <location>
        <begin position="50"/>
        <end position="84"/>
    </location>
</feature>
<dbReference type="Gene3D" id="2.20.70.10">
    <property type="match status" value="1"/>
</dbReference>
<evidence type="ECO:0000313" key="6">
    <source>
        <dbReference type="EMBL" id="ONK77878.1"/>
    </source>
</evidence>
<feature type="compositionally biased region" description="Low complexity" evidence="4">
    <location>
        <begin position="116"/>
        <end position="134"/>
    </location>
</feature>
<organism evidence="6 7">
    <name type="scientific">Asparagus officinalis</name>
    <name type="common">Garden asparagus</name>
    <dbReference type="NCBI Taxonomy" id="4686"/>
    <lineage>
        <taxon>Eukaryota</taxon>
        <taxon>Viridiplantae</taxon>
        <taxon>Streptophyta</taxon>
        <taxon>Embryophyta</taxon>
        <taxon>Tracheophyta</taxon>
        <taxon>Spermatophyta</taxon>
        <taxon>Magnoliopsida</taxon>
        <taxon>Liliopsida</taxon>
        <taxon>Asparagales</taxon>
        <taxon>Asparagaceae</taxon>
        <taxon>Asparagoideae</taxon>
        <taxon>Asparagus</taxon>
    </lineage>
</organism>
<dbReference type="GO" id="GO:0005737">
    <property type="term" value="C:cytoplasm"/>
    <property type="evidence" value="ECO:0007669"/>
    <property type="project" value="UniProtKB-SubCell"/>
</dbReference>
<evidence type="ECO:0000256" key="2">
    <source>
        <dbReference type="ARBA" id="ARBA00022490"/>
    </source>
</evidence>
<dbReference type="InterPro" id="IPR036020">
    <property type="entry name" value="WW_dom_sf"/>
</dbReference>
<gene>
    <name evidence="6" type="ORF">A4U43_C02F11750</name>
</gene>
<feature type="region of interest" description="Disordered" evidence="4">
    <location>
        <begin position="79"/>
        <end position="139"/>
    </location>
</feature>
<evidence type="ECO:0000256" key="3">
    <source>
        <dbReference type="ARBA" id="ARBA00022553"/>
    </source>
</evidence>
<keyword evidence="7" id="KW-1185">Reference proteome</keyword>
<dbReference type="Pfam" id="PF24747">
    <property type="entry name" value="Zn-ribbon_GIR1"/>
    <property type="match status" value="1"/>
</dbReference>
<proteinExistence type="predicted"/>
<evidence type="ECO:0000313" key="7">
    <source>
        <dbReference type="Proteomes" id="UP000243459"/>
    </source>
</evidence>
<keyword evidence="2" id="KW-0963">Cytoplasm</keyword>
<dbReference type="InterPro" id="IPR056440">
    <property type="entry name" value="Zn-ribbon_GIR1"/>
</dbReference>
<comment type="subcellular location">
    <subcellularLocation>
        <location evidence="1">Cytoplasm</location>
    </subcellularLocation>
</comment>
<evidence type="ECO:0000256" key="1">
    <source>
        <dbReference type="ARBA" id="ARBA00004496"/>
    </source>
</evidence>
<dbReference type="PROSITE" id="PS50020">
    <property type="entry name" value="WW_DOMAIN_2"/>
    <property type="match status" value="1"/>
</dbReference>
<sequence>MPGPNIEMIAKSLRNCSLSGRSRGGRSPAVRSPPPQRRSGEVTVELNSEVALPYHWEQCLDMRTGEIYYRNWTTGKTTTTDPRHAALDYRSSSSDDDSSDDGDESSNEGERDNYFSSGDSSTTSSSSSSASSAAYAPPEVTSGQVLVAAGCKYCFMYFMVPKQDPDCPKCGRVLLHLGRSNG</sequence>
<dbReference type="AlphaFoldDB" id="A0A5P1FHS4"/>
<accession>A0A5P1FHS4</accession>
<dbReference type="EMBL" id="CM007382">
    <property type="protein sequence ID" value="ONK77878.1"/>
    <property type="molecule type" value="Genomic_DNA"/>
</dbReference>
<keyword evidence="3" id="KW-0597">Phosphoprotein</keyword>
<reference evidence="7" key="1">
    <citation type="journal article" date="2017" name="Nat. Commun.">
        <title>The asparagus genome sheds light on the origin and evolution of a young Y chromosome.</title>
        <authorList>
            <person name="Harkess A."/>
            <person name="Zhou J."/>
            <person name="Xu C."/>
            <person name="Bowers J.E."/>
            <person name="Van der Hulst R."/>
            <person name="Ayyampalayam S."/>
            <person name="Mercati F."/>
            <person name="Riccardi P."/>
            <person name="McKain M.R."/>
            <person name="Kakrana A."/>
            <person name="Tang H."/>
            <person name="Ray J."/>
            <person name="Groenendijk J."/>
            <person name="Arikit S."/>
            <person name="Mathioni S.M."/>
            <person name="Nakano M."/>
            <person name="Shan H."/>
            <person name="Telgmann-Rauber A."/>
            <person name="Kanno A."/>
            <person name="Yue Z."/>
            <person name="Chen H."/>
            <person name="Li W."/>
            <person name="Chen Y."/>
            <person name="Xu X."/>
            <person name="Zhang Y."/>
            <person name="Luo S."/>
            <person name="Chen H."/>
            <person name="Gao J."/>
            <person name="Mao Z."/>
            <person name="Pires J.C."/>
            <person name="Luo M."/>
            <person name="Kudrna D."/>
            <person name="Wing R.A."/>
            <person name="Meyers B.C."/>
            <person name="Yi K."/>
            <person name="Kong H."/>
            <person name="Lavrijsen P."/>
            <person name="Sunseri F."/>
            <person name="Falavigna A."/>
            <person name="Ye Y."/>
            <person name="Leebens-Mack J.H."/>
            <person name="Chen G."/>
        </authorList>
    </citation>
    <scope>NUCLEOTIDE SEQUENCE [LARGE SCALE GENOMIC DNA]</scope>
    <source>
        <strain evidence="7">cv. DH0086</strain>
    </source>
</reference>
<dbReference type="PANTHER" id="PTHR14791:SF29">
    <property type="entry name" value="PROTEIN KIBRA"/>
    <property type="match status" value="1"/>
</dbReference>
<dbReference type="InterPro" id="IPR001202">
    <property type="entry name" value="WW_dom"/>
</dbReference>
<name>A0A5P1FHS4_ASPOF</name>
<feature type="region of interest" description="Disordered" evidence="4">
    <location>
        <begin position="17"/>
        <end position="43"/>
    </location>
</feature>
<evidence type="ECO:0000256" key="4">
    <source>
        <dbReference type="SAM" id="MobiDB-lite"/>
    </source>
</evidence>
<dbReference type="Proteomes" id="UP000243459">
    <property type="component" value="Chromosome 2"/>
</dbReference>
<feature type="compositionally biased region" description="Acidic residues" evidence="4">
    <location>
        <begin position="94"/>
        <end position="107"/>
    </location>
</feature>
<dbReference type="SUPFAM" id="SSF51045">
    <property type="entry name" value="WW domain"/>
    <property type="match status" value="1"/>
</dbReference>
<dbReference type="PANTHER" id="PTHR14791">
    <property type="entry name" value="BOMB/KIRA PROTEINS"/>
    <property type="match status" value="1"/>
</dbReference>
<dbReference type="OMA" id="WETGIRT"/>
<protein>
    <recommendedName>
        <fullName evidence="5">WW domain-containing protein</fullName>
    </recommendedName>
</protein>
<dbReference type="InterPro" id="IPR051105">
    <property type="entry name" value="WWC/KIBRA_Hippo_Reg"/>
</dbReference>
<dbReference type="OrthoDB" id="1930512at2759"/>
<feature type="compositionally biased region" description="Low complexity" evidence="4">
    <location>
        <begin position="19"/>
        <end position="30"/>
    </location>
</feature>